<protein>
    <submittedName>
        <fullName evidence="2">Aminotransferase</fullName>
    </submittedName>
</protein>
<dbReference type="Proteomes" id="UP000001979">
    <property type="component" value="Chromosome"/>
</dbReference>
<dbReference type="GO" id="GO:0000271">
    <property type="term" value="P:polysaccharide biosynthetic process"/>
    <property type="evidence" value="ECO:0007669"/>
    <property type="project" value="TreeGrafter"/>
</dbReference>
<dbReference type="PIRSF" id="PIRSF000390">
    <property type="entry name" value="PLP_StrS"/>
    <property type="match status" value="1"/>
</dbReference>
<dbReference type="EMBL" id="CP000300">
    <property type="protein sequence ID" value="ABE52510.1"/>
    <property type="molecule type" value="Genomic_DNA"/>
</dbReference>
<keyword evidence="2" id="KW-0808">Transferase</keyword>
<name>Q12VL6_METBU</name>
<organism evidence="2 3">
    <name type="scientific">Methanococcoides burtonii (strain DSM 6242 / NBRC 107633 / OCM 468 / ACE-M)</name>
    <dbReference type="NCBI Taxonomy" id="259564"/>
    <lineage>
        <taxon>Archaea</taxon>
        <taxon>Methanobacteriati</taxon>
        <taxon>Methanobacteriota</taxon>
        <taxon>Stenosarchaea group</taxon>
        <taxon>Methanomicrobia</taxon>
        <taxon>Methanosarcinales</taxon>
        <taxon>Methanosarcinaceae</taxon>
        <taxon>Methanococcoides</taxon>
    </lineage>
</organism>
<dbReference type="InterPro" id="IPR015422">
    <property type="entry name" value="PyrdxlP-dep_Trfase_small"/>
</dbReference>
<gene>
    <name evidence="2" type="ordered locus">Mbur_1606</name>
</gene>
<dbReference type="InterPro" id="IPR015421">
    <property type="entry name" value="PyrdxlP-dep_Trfase_major"/>
</dbReference>
<dbReference type="SUPFAM" id="SSF53383">
    <property type="entry name" value="PLP-dependent transferases"/>
    <property type="match status" value="1"/>
</dbReference>
<dbReference type="GO" id="GO:0008483">
    <property type="term" value="F:transaminase activity"/>
    <property type="evidence" value="ECO:0007669"/>
    <property type="project" value="UniProtKB-KW"/>
</dbReference>
<dbReference type="GO" id="GO:0030170">
    <property type="term" value="F:pyridoxal phosphate binding"/>
    <property type="evidence" value="ECO:0007669"/>
    <property type="project" value="TreeGrafter"/>
</dbReference>
<dbReference type="Gene3D" id="3.90.1150.10">
    <property type="entry name" value="Aspartate Aminotransferase, domain 1"/>
    <property type="match status" value="1"/>
</dbReference>
<dbReference type="STRING" id="259564.Mbur_1606"/>
<evidence type="ECO:0000313" key="3">
    <source>
        <dbReference type="Proteomes" id="UP000001979"/>
    </source>
</evidence>
<sequence>MSDNTIRLSRSVIGEEEKKAVLDVLDRQYLGMGQDVLYFEQELATYFAREAVCVNTGTAALHLALQALGVGPGDEVLVQSLTYVASFQAISATGARPVPCDIDPDTITLNVDDAKKRITEHTRVVMPVHYASSVGPLDEIYEFAQDNDLRVVEDAAQAFGTYYNDKKVGSFGDIACFSFDGIKNITSGEGGAVVTDDKEVLQRVKDARLLGVEKDTEKRYSGDRSWDFDVSMQGWRYHMSNVMAAIGIEQFKKFPIFAEKRKELLKRYQSNLANINSIELLKQDANQIVPHIFVIKLKNYDRNTLRKMLEDVGIPTGIHYKPNHKLSYYDTGVELPCTDTVAKEILTLPLHPELQISDVDHICEMLKQCLGI</sequence>
<dbReference type="KEGG" id="mbu:Mbur_1606"/>
<keyword evidence="3" id="KW-1185">Reference proteome</keyword>
<dbReference type="InterPro" id="IPR015424">
    <property type="entry name" value="PyrdxlP-dep_Trfase"/>
</dbReference>
<dbReference type="Gene3D" id="3.40.640.10">
    <property type="entry name" value="Type I PLP-dependent aspartate aminotransferase-like (Major domain)"/>
    <property type="match status" value="1"/>
</dbReference>
<dbReference type="AlphaFoldDB" id="Q12VL6"/>
<dbReference type="Pfam" id="PF01041">
    <property type="entry name" value="DegT_DnrJ_EryC1"/>
    <property type="match status" value="1"/>
</dbReference>
<dbReference type="PANTHER" id="PTHR30244">
    <property type="entry name" value="TRANSAMINASE"/>
    <property type="match status" value="1"/>
</dbReference>
<dbReference type="HOGENOM" id="CLU_033332_0_0_2"/>
<comment type="similarity">
    <text evidence="1">Belongs to the DegT/DnrJ/EryC1 family.</text>
</comment>
<keyword evidence="2" id="KW-0032">Aminotransferase</keyword>
<keyword evidence="1" id="KW-0663">Pyridoxal phosphate</keyword>
<dbReference type="PANTHER" id="PTHR30244:SF34">
    <property type="entry name" value="DTDP-4-AMINO-4,6-DIDEOXYGALACTOSE TRANSAMINASE"/>
    <property type="match status" value="1"/>
</dbReference>
<evidence type="ECO:0000256" key="1">
    <source>
        <dbReference type="RuleBase" id="RU004508"/>
    </source>
</evidence>
<dbReference type="CDD" id="cd00616">
    <property type="entry name" value="AHBA_syn"/>
    <property type="match status" value="1"/>
</dbReference>
<proteinExistence type="inferred from homology"/>
<accession>Q12VL6</accession>
<dbReference type="InterPro" id="IPR000653">
    <property type="entry name" value="DegT/StrS_aminotransferase"/>
</dbReference>
<reference evidence="3" key="1">
    <citation type="journal article" date="2009" name="ISME J.">
        <title>The genome sequence of the psychrophilic archaeon, Methanococcoides burtonii: the role of genome evolution in cold adaptation.</title>
        <authorList>
            <person name="Allen M.A."/>
            <person name="Lauro F.M."/>
            <person name="Williams T.J."/>
            <person name="Burg D."/>
            <person name="Siddiqui K.S."/>
            <person name="De Francisci D."/>
            <person name="Chong K.W."/>
            <person name="Pilak O."/>
            <person name="Chew H.H."/>
            <person name="De Maere M.Z."/>
            <person name="Ting L."/>
            <person name="Katrib M."/>
            <person name="Ng C."/>
            <person name="Sowers K.R."/>
            <person name="Galperin M.Y."/>
            <person name="Anderson I.J."/>
            <person name="Ivanova N."/>
            <person name="Dalin E."/>
            <person name="Martinez M."/>
            <person name="Lapidus A."/>
            <person name="Hauser L."/>
            <person name="Land M."/>
            <person name="Thomas T."/>
            <person name="Cavicchioli R."/>
        </authorList>
    </citation>
    <scope>NUCLEOTIDE SEQUENCE [LARGE SCALE GENOMIC DNA]</scope>
    <source>
        <strain evidence="3">DSM 6242 / NBRC 107633 / OCM 468 / ACE-M</strain>
    </source>
</reference>
<evidence type="ECO:0000313" key="2">
    <source>
        <dbReference type="EMBL" id="ABE52510.1"/>
    </source>
</evidence>